<dbReference type="GeneID" id="41588979"/>
<evidence type="ECO:0000256" key="2">
    <source>
        <dbReference type="ARBA" id="ARBA00008472"/>
    </source>
</evidence>
<proteinExistence type="inferred from homology"/>
<keyword evidence="4 7" id="KW-0812">Transmembrane</keyword>
<evidence type="ECO:0000313" key="8">
    <source>
        <dbReference type="EMBL" id="SIM82270.1"/>
    </source>
</evidence>
<evidence type="ECO:0000256" key="7">
    <source>
        <dbReference type="SAM" id="Phobius"/>
    </source>
</evidence>
<evidence type="ECO:0000256" key="3">
    <source>
        <dbReference type="ARBA" id="ARBA00022448"/>
    </source>
</evidence>
<dbReference type="GO" id="GO:0030964">
    <property type="term" value="C:NADH dehydrogenase complex"/>
    <property type="evidence" value="ECO:0007669"/>
    <property type="project" value="TreeGrafter"/>
</dbReference>
<comment type="subcellular location">
    <subcellularLocation>
        <location evidence="1">Membrane</location>
    </subcellularLocation>
</comment>
<keyword evidence="6 7" id="KW-0472">Membrane</keyword>
<keyword evidence="3" id="KW-0813">Transport</keyword>
<gene>
    <name evidence="8" type="ORF">CSP5_1737</name>
</gene>
<dbReference type="Proteomes" id="UP000195607">
    <property type="component" value="Chromosome I"/>
</dbReference>
<feature type="transmembrane region" description="Helical" evidence="7">
    <location>
        <begin position="85"/>
        <end position="109"/>
    </location>
</feature>
<organism evidence="8 9">
    <name type="scientific">Cuniculiplasma divulgatum</name>
    <dbReference type="NCBI Taxonomy" id="1673428"/>
    <lineage>
        <taxon>Archaea</taxon>
        <taxon>Methanobacteriati</taxon>
        <taxon>Thermoplasmatota</taxon>
        <taxon>Thermoplasmata</taxon>
        <taxon>Thermoplasmatales</taxon>
        <taxon>Cuniculiplasmataceae</taxon>
        <taxon>Cuniculiplasma</taxon>
    </lineage>
</organism>
<dbReference type="EMBL" id="LT671858">
    <property type="protein sequence ID" value="SIM82270.1"/>
    <property type="molecule type" value="Genomic_DNA"/>
</dbReference>
<evidence type="ECO:0000256" key="5">
    <source>
        <dbReference type="ARBA" id="ARBA00022989"/>
    </source>
</evidence>
<dbReference type="Gene3D" id="1.20.58.1610">
    <property type="entry name" value="NADH:ubiquinone/plastoquinone oxidoreductase, chain 3"/>
    <property type="match status" value="1"/>
</dbReference>
<dbReference type="GO" id="GO:0008137">
    <property type="term" value="F:NADH dehydrogenase (ubiquinone) activity"/>
    <property type="evidence" value="ECO:0007669"/>
    <property type="project" value="InterPro"/>
</dbReference>
<dbReference type="Pfam" id="PF00507">
    <property type="entry name" value="Oxidored_q4"/>
    <property type="match status" value="1"/>
</dbReference>
<keyword evidence="5 7" id="KW-1133">Transmembrane helix</keyword>
<evidence type="ECO:0000256" key="6">
    <source>
        <dbReference type="ARBA" id="ARBA00023136"/>
    </source>
</evidence>
<dbReference type="RefSeq" id="WP_148690108.1">
    <property type="nucleotide sequence ID" value="NZ_LT671858.1"/>
</dbReference>
<evidence type="ECO:0000256" key="4">
    <source>
        <dbReference type="ARBA" id="ARBA00022692"/>
    </source>
</evidence>
<dbReference type="PANTHER" id="PTHR11058">
    <property type="entry name" value="NADH-UBIQUINONE OXIDOREDUCTASE CHAIN 3"/>
    <property type="match status" value="1"/>
</dbReference>
<comment type="similarity">
    <text evidence="2">Belongs to the complex I subunit 3 family.</text>
</comment>
<name>A0A1N5WCF7_9ARCH</name>
<sequence length="146" mass="16624">MLLYGYIPALITIILLALAMYLVFTILPSLDKGRAKGPAAKISFKPSDIISNLSKESSPLKGSVYTKPYESGEVARGSYRSFVRVQYYVIVLLFILFDVDMALLLPWAYDFKSLGVYAFIETIIFISMPMSVVFYAFRKGYMRWIK</sequence>
<dbReference type="AlphaFoldDB" id="A0A1N5WCF7"/>
<dbReference type="InterPro" id="IPR038430">
    <property type="entry name" value="NDAH_ubi_oxred_su3_sf"/>
</dbReference>
<accession>A0A1N5WCF7</accession>
<reference evidence="8 9" key="1">
    <citation type="submission" date="2016-04" db="EMBL/GenBank/DDBJ databases">
        <authorList>
            <person name="Evans L.H."/>
            <person name="Alamgir A."/>
            <person name="Owens N."/>
            <person name="Weber N.D."/>
            <person name="Virtaneva K."/>
            <person name="Barbian K."/>
            <person name="Babar A."/>
            <person name="Rosenke K."/>
        </authorList>
    </citation>
    <scope>NUCLEOTIDE SEQUENCE [LARGE SCALE GENOMIC DNA]</scope>
    <source>
        <strain evidence="9">S5(T) (JCM 30642 \VKM B-2941)</strain>
    </source>
</reference>
<evidence type="ECO:0000313" key="9">
    <source>
        <dbReference type="Proteomes" id="UP000195607"/>
    </source>
</evidence>
<evidence type="ECO:0000256" key="1">
    <source>
        <dbReference type="ARBA" id="ARBA00004370"/>
    </source>
</evidence>
<feature type="transmembrane region" description="Helical" evidence="7">
    <location>
        <begin position="115"/>
        <end position="137"/>
    </location>
</feature>
<feature type="transmembrane region" description="Helical" evidence="7">
    <location>
        <begin position="6"/>
        <end position="27"/>
    </location>
</feature>
<protein>
    <submittedName>
        <fullName evidence="8">NADH dehydrogenase subunit A</fullName>
    </submittedName>
</protein>
<dbReference type="InterPro" id="IPR000440">
    <property type="entry name" value="NADH_UbQ/plastoQ_OxRdtase_su3"/>
</dbReference>
<dbReference type="NCBIfam" id="NF005022">
    <property type="entry name" value="PRK06432.1"/>
    <property type="match status" value="1"/>
</dbReference>
<dbReference type="PANTHER" id="PTHR11058:SF9">
    <property type="entry name" value="NADH-UBIQUINONE OXIDOREDUCTASE CHAIN 3"/>
    <property type="match status" value="1"/>
</dbReference>